<comment type="caution">
    <text evidence="6">The sequence shown here is derived from an EMBL/GenBank/DDBJ whole genome shotgun (WGS) entry which is preliminary data.</text>
</comment>
<dbReference type="SUPFAM" id="SSF52266">
    <property type="entry name" value="SGNH hydrolase"/>
    <property type="match status" value="1"/>
</dbReference>
<evidence type="ECO:0008006" key="8">
    <source>
        <dbReference type="Google" id="ProtNLM"/>
    </source>
</evidence>
<evidence type="ECO:0000313" key="7">
    <source>
        <dbReference type="Proteomes" id="UP000636709"/>
    </source>
</evidence>
<dbReference type="Pfam" id="PF00657">
    <property type="entry name" value="Lipase_GDSL"/>
    <property type="match status" value="1"/>
</dbReference>
<evidence type="ECO:0000256" key="5">
    <source>
        <dbReference type="SAM" id="SignalP"/>
    </source>
</evidence>
<feature type="signal peptide" evidence="5">
    <location>
        <begin position="1"/>
        <end position="23"/>
    </location>
</feature>
<accession>A0A835BSZ0</accession>
<organism evidence="6 7">
    <name type="scientific">Digitaria exilis</name>
    <dbReference type="NCBI Taxonomy" id="1010633"/>
    <lineage>
        <taxon>Eukaryota</taxon>
        <taxon>Viridiplantae</taxon>
        <taxon>Streptophyta</taxon>
        <taxon>Embryophyta</taxon>
        <taxon>Tracheophyta</taxon>
        <taxon>Spermatophyta</taxon>
        <taxon>Magnoliopsida</taxon>
        <taxon>Liliopsida</taxon>
        <taxon>Poales</taxon>
        <taxon>Poaceae</taxon>
        <taxon>PACMAD clade</taxon>
        <taxon>Panicoideae</taxon>
        <taxon>Panicodae</taxon>
        <taxon>Paniceae</taxon>
        <taxon>Anthephorinae</taxon>
        <taxon>Digitaria</taxon>
    </lineage>
</organism>
<sequence length="411" mass="44641">MAMAAKANTVLVILALAVAVAAARPAAAGAFRRVYAFGDSFTDTGNTRSTTGPYSFGYVSSPPYGATFFHRSTNRYSDGRLVVDFLAEELSLPSFLPPYLSSSSSGNSSSSNHDVVGVNFAVAGSTAIEHDFFARNNLSFDITPQSIMTQLAWFDAHLRRAKANKINVADALFWVGEIGANDYAYTVVARDTIPPKLVRDMAVQRVTTFVQNNWLDLGLTWMNNGTLMLDLGYKNVTLQGLLERGAKYLIVQGLPLTGCLPLAMTLARPEDRDNVSCVASVNRQSYAHNRRLLAGLHQLRQRHPGAVIAYADYYAAHLAVMRSPSKYGFAEPFRTCCGSGGGAYNFDLFATCGSPEVTTACAQPAKYVNWDGVHMTEAMYKVVAGMFFQGGDDYCRPAFSDLLAMKAKGKP</sequence>
<evidence type="ECO:0000313" key="6">
    <source>
        <dbReference type="EMBL" id="KAF8708762.1"/>
    </source>
</evidence>
<dbReference type="GO" id="GO:0016788">
    <property type="term" value="F:hydrolase activity, acting on ester bonds"/>
    <property type="evidence" value="ECO:0007669"/>
    <property type="project" value="InterPro"/>
</dbReference>
<keyword evidence="3" id="KW-0378">Hydrolase</keyword>
<keyword evidence="2 5" id="KW-0732">Signal</keyword>
<evidence type="ECO:0000256" key="2">
    <source>
        <dbReference type="ARBA" id="ARBA00022729"/>
    </source>
</evidence>
<proteinExistence type="inferred from homology"/>
<evidence type="ECO:0000256" key="3">
    <source>
        <dbReference type="ARBA" id="ARBA00022801"/>
    </source>
</evidence>
<dbReference type="PANTHER" id="PTHR22835:SF557">
    <property type="entry name" value="LIPASE_HYDROLASE FAMILY PROTEIN, PUTATIVE, EXPRESSED-RELATED"/>
    <property type="match status" value="1"/>
</dbReference>
<dbReference type="AlphaFoldDB" id="A0A835BSZ0"/>
<gene>
    <name evidence="6" type="ORF">HU200_030149</name>
</gene>
<dbReference type="Proteomes" id="UP000636709">
    <property type="component" value="Unassembled WGS sequence"/>
</dbReference>
<keyword evidence="4" id="KW-0325">Glycoprotein</keyword>
<dbReference type="OrthoDB" id="1600564at2759"/>
<dbReference type="EMBL" id="JACEFO010001756">
    <property type="protein sequence ID" value="KAF8708762.1"/>
    <property type="molecule type" value="Genomic_DNA"/>
</dbReference>
<dbReference type="PANTHER" id="PTHR22835">
    <property type="entry name" value="ZINC FINGER FYVE DOMAIN CONTAINING PROTEIN"/>
    <property type="match status" value="1"/>
</dbReference>
<dbReference type="InterPro" id="IPR035669">
    <property type="entry name" value="SGNH_plant_lipase-like"/>
</dbReference>
<reference evidence="6" key="1">
    <citation type="submission" date="2020-07" db="EMBL/GenBank/DDBJ databases">
        <title>Genome sequence and genetic diversity analysis of an under-domesticated orphan crop, white fonio (Digitaria exilis).</title>
        <authorList>
            <person name="Bennetzen J.L."/>
            <person name="Chen S."/>
            <person name="Ma X."/>
            <person name="Wang X."/>
            <person name="Yssel A.E.J."/>
            <person name="Chaluvadi S.R."/>
            <person name="Johnson M."/>
            <person name="Gangashetty P."/>
            <person name="Hamidou F."/>
            <person name="Sanogo M.D."/>
            <person name="Zwaenepoel A."/>
            <person name="Wallace J."/>
            <person name="Van De Peer Y."/>
            <person name="Van Deynze A."/>
        </authorList>
    </citation>
    <scope>NUCLEOTIDE SEQUENCE</scope>
    <source>
        <tissue evidence="6">Leaves</tissue>
    </source>
</reference>
<evidence type="ECO:0000256" key="4">
    <source>
        <dbReference type="ARBA" id="ARBA00023180"/>
    </source>
</evidence>
<name>A0A835BSZ0_9POAL</name>
<keyword evidence="7" id="KW-1185">Reference proteome</keyword>
<comment type="similarity">
    <text evidence="1">Belongs to the 'GDSL' lipolytic enzyme family.</text>
</comment>
<dbReference type="InterPro" id="IPR036514">
    <property type="entry name" value="SGNH_hydro_sf"/>
</dbReference>
<evidence type="ECO:0000256" key="1">
    <source>
        <dbReference type="ARBA" id="ARBA00008668"/>
    </source>
</evidence>
<dbReference type="InterPro" id="IPR001087">
    <property type="entry name" value="GDSL"/>
</dbReference>
<dbReference type="Gene3D" id="3.40.50.1110">
    <property type="entry name" value="SGNH hydrolase"/>
    <property type="match status" value="1"/>
</dbReference>
<feature type="chain" id="PRO_5032595081" description="GDSL esterase/lipase" evidence="5">
    <location>
        <begin position="24"/>
        <end position="411"/>
    </location>
</feature>
<protein>
    <recommendedName>
        <fullName evidence="8">GDSL esterase/lipase</fullName>
    </recommendedName>
</protein>
<dbReference type="CDD" id="cd01837">
    <property type="entry name" value="SGNH_plant_lipase_like"/>
    <property type="match status" value="1"/>
</dbReference>